<dbReference type="PANTHER" id="PTHR33908:SF11">
    <property type="entry name" value="MEMBRANE PROTEIN"/>
    <property type="match status" value="1"/>
</dbReference>
<keyword evidence="2" id="KW-1003">Cell membrane</keyword>
<name>A0A5C4TCU0_9BACL</name>
<keyword evidence="7 8" id="KW-0472">Membrane</keyword>
<comment type="caution">
    <text evidence="10">The sequence shown here is derived from an EMBL/GenBank/DDBJ whole genome shotgun (WGS) entry which is preliminary data.</text>
</comment>
<organism evidence="10 11">
    <name type="scientific">Paenibacillus hemerocallicola</name>
    <dbReference type="NCBI Taxonomy" id="1172614"/>
    <lineage>
        <taxon>Bacteria</taxon>
        <taxon>Bacillati</taxon>
        <taxon>Bacillota</taxon>
        <taxon>Bacilli</taxon>
        <taxon>Bacillales</taxon>
        <taxon>Paenibacillaceae</taxon>
        <taxon>Paenibacillus</taxon>
    </lineage>
</organism>
<dbReference type="PANTHER" id="PTHR33908">
    <property type="entry name" value="MANNOSYLTRANSFERASE YKCB-RELATED"/>
    <property type="match status" value="1"/>
</dbReference>
<keyword evidence="5 8" id="KW-0812">Transmembrane</keyword>
<dbReference type="Proteomes" id="UP000307943">
    <property type="component" value="Unassembled WGS sequence"/>
</dbReference>
<evidence type="ECO:0000259" key="9">
    <source>
        <dbReference type="Pfam" id="PF13231"/>
    </source>
</evidence>
<evidence type="ECO:0000313" key="11">
    <source>
        <dbReference type="Proteomes" id="UP000307943"/>
    </source>
</evidence>
<feature type="transmembrane region" description="Helical" evidence="8">
    <location>
        <begin position="187"/>
        <end position="208"/>
    </location>
</feature>
<dbReference type="Pfam" id="PF13231">
    <property type="entry name" value="PMT_2"/>
    <property type="match status" value="1"/>
</dbReference>
<evidence type="ECO:0000313" key="10">
    <source>
        <dbReference type="EMBL" id="TNJ66904.1"/>
    </source>
</evidence>
<evidence type="ECO:0000256" key="5">
    <source>
        <dbReference type="ARBA" id="ARBA00022692"/>
    </source>
</evidence>
<keyword evidence="3" id="KW-0328">Glycosyltransferase</keyword>
<dbReference type="AlphaFoldDB" id="A0A5C4TCU0"/>
<feature type="transmembrane region" description="Helical" evidence="8">
    <location>
        <begin position="149"/>
        <end position="166"/>
    </location>
</feature>
<sequence length="500" mass="56692">MSRVANAFYVLYSRDPHLAAIGFVWNPLPSLVNLAVLLLYPIFPAVASYGLAGILMSSLFAAGTAVLLASEGLRYRLGTVTSLLLALLYSLNPFVFLFGSNGLSDAPFNFFTMWTVIAFARWLHDEKPFGMVAASFTLSLAFWTRYEAVPFGAALFAAVIVATLLKQRRSVIKPIEQRRWKYQWIRGEGTLVLMMTPVIYSGLLWIMWNYLIMGNPFYFLNSEYSNVAQAGSLMENEEYVRMLGNPWLAFVTVAKKTAYYAIPLGVIVLIRLFSGRLFKWDLLILIMLFASIPALQYVMLLKGTTFAWFRYFMYGFPITVAWLPYELSQMKRKEVGKLLVFAGLLGSAVLLTYAMTNPKIAPDEHTYITLGSHYEDMKLEQSIAEYFNEELSDAVVMMDSYSAYRIIVKSRNPQRFVITSDRIFRDAMSEPKNFGIEYILIPRPTTESIGSAIIVTYPNLYANGAEWCELYKDFGDGAWRLYKITDYALKHKSEGAEGVS</sequence>
<dbReference type="InterPro" id="IPR050297">
    <property type="entry name" value="LipidA_mod_glycosyltrf_83"/>
</dbReference>
<protein>
    <recommendedName>
        <fullName evidence="9">Glycosyltransferase RgtA/B/C/D-like domain-containing protein</fullName>
    </recommendedName>
</protein>
<evidence type="ECO:0000256" key="4">
    <source>
        <dbReference type="ARBA" id="ARBA00022679"/>
    </source>
</evidence>
<evidence type="ECO:0000256" key="6">
    <source>
        <dbReference type="ARBA" id="ARBA00022989"/>
    </source>
</evidence>
<keyword evidence="11" id="KW-1185">Reference proteome</keyword>
<keyword evidence="6 8" id="KW-1133">Transmembrane helix</keyword>
<gene>
    <name evidence="10" type="ORF">FE784_08120</name>
</gene>
<evidence type="ECO:0000256" key="8">
    <source>
        <dbReference type="SAM" id="Phobius"/>
    </source>
</evidence>
<dbReference type="EMBL" id="VDCQ01000008">
    <property type="protein sequence ID" value="TNJ66904.1"/>
    <property type="molecule type" value="Genomic_DNA"/>
</dbReference>
<dbReference type="GO" id="GO:0009103">
    <property type="term" value="P:lipopolysaccharide biosynthetic process"/>
    <property type="evidence" value="ECO:0007669"/>
    <property type="project" value="UniProtKB-ARBA"/>
</dbReference>
<dbReference type="InterPro" id="IPR038731">
    <property type="entry name" value="RgtA/B/C-like"/>
</dbReference>
<evidence type="ECO:0000256" key="2">
    <source>
        <dbReference type="ARBA" id="ARBA00022475"/>
    </source>
</evidence>
<dbReference type="GO" id="GO:0005886">
    <property type="term" value="C:plasma membrane"/>
    <property type="evidence" value="ECO:0007669"/>
    <property type="project" value="UniProtKB-SubCell"/>
</dbReference>
<feature type="transmembrane region" description="Helical" evidence="8">
    <location>
        <begin position="247"/>
        <end position="270"/>
    </location>
</feature>
<keyword evidence="4" id="KW-0808">Transferase</keyword>
<dbReference type="OrthoDB" id="3276839at2"/>
<dbReference type="GO" id="GO:0016763">
    <property type="term" value="F:pentosyltransferase activity"/>
    <property type="evidence" value="ECO:0007669"/>
    <property type="project" value="TreeGrafter"/>
</dbReference>
<feature type="transmembrane region" description="Helical" evidence="8">
    <location>
        <begin position="306"/>
        <end position="323"/>
    </location>
</feature>
<feature type="transmembrane region" description="Helical" evidence="8">
    <location>
        <begin position="335"/>
        <end position="355"/>
    </location>
</feature>
<evidence type="ECO:0000256" key="1">
    <source>
        <dbReference type="ARBA" id="ARBA00004651"/>
    </source>
</evidence>
<proteinExistence type="predicted"/>
<feature type="transmembrane region" description="Helical" evidence="8">
    <location>
        <begin position="20"/>
        <end position="43"/>
    </location>
</feature>
<feature type="domain" description="Glycosyltransferase RgtA/B/C/D-like" evidence="9">
    <location>
        <begin position="46"/>
        <end position="164"/>
    </location>
</feature>
<feature type="transmembrane region" description="Helical" evidence="8">
    <location>
        <begin position="49"/>
        <end position="68"/>
    </location>
</feature>
<evidence type="ECO:0000256" key="3">
    <source>
        <dbReference type="ARBA" id="ARBA00022676"/>
    </source>
</evidence>
<accession>A0A5C4TCU0</accession>
<evidence type="ECO:0000256" key="7">
    <source>
        <dbReference type="ARBA" id="ARBA00023136"/>
    </source>
</evidence>
<reference evidence="10 11" key="1">
    <citation type="submission" date="2019-05" db="EMBL/GenBank/DDBJ databases">
        <title>We sequenced the genome of Paenibacillus hemerocallicola KCTC 33185 for further insight into its adaptation and study the phylogeny of Paenibacillus.</title>
        <authorList>
            <person name="Narsing Rao M.P."/>
        </authorList>
    </citation>
    <scope>NUCLEOTIDE SEQUENCE [LARGE SCALE GENOMIC DNA]</scope>
    <source>
        <strain evidence="10 11">KCTC 33185</strain>
    </source>
</reference>
<feature type="transmembrane region" description="Helical" evidence="8">
    <location>
        <begin position="80"/>
        <end position="100"/>
    </location>
</feature>
<comment type="subcellular location">
    <subcellularLocation>
        <location evidence="1">Cell membrane</location>
        <topology evidence="1">Multi-pass membrane protein</topology>
    </subcellularLocation>
</comment>
<feature type="transmembrane region" description="Helical" evidence="8">
    <location>
        <begin position="282"/>
        <end position="300"/>
    </location>
</feature>